<dbReference type="InterPro" id="IPR036390">
    <property type="entry name" value="WH_DNA-bd_sf"/>
</dbReference>
<dbReference type="PANTHER" id="PTHR43537:SF24">
    <property type="entry name" value="GLUCONATE OPERON TRANSCRIPTIONAL REPRESSOR"/>
    <property type="match status" value="1"/>
</dbReference>
<reference evidence="5 6" key="1">
    <citation type="submission" date="2023-07" db="EMBL/GenBank/DDBJ databases">
        <title>Bacillus lucianemedeirus sp. nov, a new species isolated from an immunobiological production facility.</title>
        <authorList>
            <person name="Costa L.V."/>
            <person name="Miranda R.V.S.L."/>
            <person name="Brandao M.L.L."/>
            <person name="Reis C.M.F."/>
            <person name="Frazao A.M."/>
            <person name="Cruz F.V."/>
            <person name="Baio P.V.P."/>
            <person name="Veras J.F.C."/>
            <person name="Ramos J.N."/>
            <person name="Vieira V."/>
        </authorList>
    </citation>
    <scope>NUCLEOTIDE SEQUENCE [LARGE SCALE GENOMIC DNA]</scope>
    <source>
        <strain evidence="5 6">B190/17</strain>
    </source>
</reference>
<dbReference type="Pfam" id="PF00392">
    <property type="entry name" value="GntR"/>
    <property type="match status" value="1"/>
</dbReference>
<dbReference type="InterPro" id="IPR011711">
    <property type="entry name" value="GntR_C"/>
</dbReference>
<dbReference type="RefSeq" id="WP_404317346.1">
    <property type="nucleotide sequence ID" value="NZ_JAUIYO010000008.1"/>
</dbReference>
<dbReference type="InterPro" id="IPR036388">
    <property type="entry name" value="WH-like_DNA-bd_sf"/>
</dbReference>
<evidence type="ECO:0000256" key="2">
    <source>
        <dbReference type="ARBA" id="ARBA00023125"/>
    </source>
</evidence>
<keyword evidence="6" id="KW-1185">Reference proteome</keyword>
<proteinExistence type="predicted"/>
<keyword evidence="2" id="KW-0238">DNA-binding</keyword>
<dbReference type="CDD" id="cd07377">
    <property type="entry name" value="WHTH_GntR"/>
    <property type="match status" value="1"/>
</dbReference>
<sequence>MNFQPSKDKTTVVSYVTKNLRQAILNGTFKKGERLIQEDWANMLNVSRMPIREALAQLQSEGLVKIVPHKGAIVTPITREDIEEIYHLRSYLEGLAAEKSLPFLTEEDKRELKETLEKMEALQLADETNDYYISLNESFHKLLRKGCPWARVKQAVENLGISPIAPSLLADYYSETQREHRFIYEAAVRNDPAELRAAVEYHILRTKNNLISYMAGLEPASENGLEQQSSQE</sequence>
<name>A0ABW8I9T4_9BACI</name>
<keyword evidence="1" id="KW-0805">Transcription regulation</keyword>
<accession>A0ABW8I9T4</accession>
<evidence type="ECO:0000313" key="6">
    <source>
        <dbReference type="Proteomes" id="UP001619911"/>
    </source>
</evidence>
<dbReference type="SMART" id="SM00895">
    <property type="entry name" value="FCD"/>
    <property type="match status" value="1"/>
</dbReference>
<dbReference type="InterPro" id="IPR008920">
    <property type="entry name" value="TF_FadR/GntR_C"/>
</dbReference>
<dbReference type="Gene3D" id="1.10.10.10">
    <property type="entry name" value="Winged helix-like DNA-binding domain superfamily/Winged helix DNA-binding domain"/>
    <property type="match status" value="1"/>
</dbReference>
<dbReference type="Proteomes" id="UP001619911">
    <property type="component" value="Unassembled WGS sequence"/>
</dbReference>
<dbReference type="Pfam" id="PF07729">
    <property type="entry name" value="FCD"/>
    <property type="match status" value="1"/>
</dbReference>
<dbReference type="PROSITE" id="PS50949">
    <property type="entry name" value="HTH_GNTR"/>
    <property type="match status" value="1"/>
</dbReference>
<dbReference type="SUPFAM" id="SSF46785">
    <property type="entry name" value="Winged helix' DNA-binding domain"/>
    <property type="match status" value="1"/>
</dbReference>
<organism evidence="5 6">
    <name type="scientific">Bacillus lumedeiriae</name>
    <dbReference type="NCBI Taxonomy" id="3058829"/>
    <lineage>
        <taxon>Bacteria</taxon>
        <taxon>Bacillati</taxon>
        <taxon>Bacillota</taxon>
        <taxon>Bacilli</taxon>
        <taxon>Bacillales</taxon>
        <taxon>Bacillaceae</taxon>
        <taxon>Bacillus</taxon>
    </lineage>
</organism>
<dbReference type="InterPro" id="IPR000524">
    <property type="entry name" value="Tscrpt_reg_HTH_GntR"/>
</dbReference>
<evidence type="ECO:0000259" key="4">
    <source>
        <dbReference type="PROSITE" id="PS50949"/>
    </source>
</evidence>
<dbReference type="SMART" id="SM00345">
    <property type="entry name" value="HTH_GNTR"/>
    <property type="match status" value="1"/>
</dbReference>
<dbReference type="EMBL" id="JAUIYO010000008">
    <property type="protein sequence ID" value="MFK2826257.1"/>
    <property type="molecule type" value="Genomic_DNA"/>
</dbReference>
<comment type="caution">
    <text evidence="5">The sequence shown here is derived from an EMBL/GenBank/DDBJ whole genome shotgun (WGS) entry which is preliminary data.</text>
</comment>
<dbReference type="SUPFAM" id="SSF48008">
    <property type="entry name" value="GntR ligand-binding domain-like"/>
    <property type="match status" value="1"/>
</dbReference>
<dbReference type="PANTHER" id="PTHR43537">
    <property type="entry name" value="TRANSCRIPTIONAL REGULATOR, GNTR FAMILY"/>
    <property type="match status" value="1"/>
</dbReference>
<evidence type="ECO:0000313" key="5">
    <source>
        <dbReference type="EMBL" id="MFK2826257.1"/>
    </source>
</evidence>
<gene>
    <name evidence="5" type="ORF">QYG89_11330</name>
</gene>
<evidence type="ECO:0000256" key="3">
    <source>
        <dbReference type="ARBA" id="ARBA00023163"/>
    </source>
</evidence>
<dbReference type="Gene3D" id="1.20.120.530">
    <property type="entry name" value="GntR ligand-binding domain-like"/>
    <property type="match status" value="1"/>
</dbReference>
<evidence type="ECO:0000256" key="1">
    <source>
        <dbReference type="ARBA" id="ARBA00023015"/>
    </source>
</evidence>
<protein>
    <submittedName>
        <fullName evidence="5">GntR family transcriptional regulator</fullName>
    </submittedName>
</protein>
<keyword evidence="3" id="KW-0804">Transcription</keyword>
<feature type="domain" description="HTH gntR-type" evidence="4">
    <location>
        <begin position="10"/>
        <end position="77"/>
    </location>
</feature>